<dbReference type="EMBL" id="MIJZ01000012">
    <property type="protein sequence ID" value="OEG12032.1"/>
    <property type="molecule type" value="Genomic_DNA"/>
</dbReference>
<evidence type="ECO:0000313" key="3">
    <source>
        <dbReference type="Proteomes" id="UP000094068"/>
    </source>
</evidence>
<dbReference type="RefSeq" id="WP_069645885.1">
    <property type="nucleotide sequence ID" value="NZ_MIJZ01000012.1"/>
</dbReference>
<name>A0A1E5GH47_9ENTE</name>
<comment type="caution">
    <text evidence="2">The sequence shown here is derived from an EMBL/GenBank/DDBJ whole genome shotgun (WGS) entry which is preliminary data.</text>
</comment>
<gene>
    <name evidence="2" type="ORF">BCR21_07285</name>
</gene>
<evidence type="ECO:0000313" key="2">
    <source>
        <dbReference type="EMBL" id="OEG12032.1"/>
    </source>
</evidence>
<reference evidence="3" key="1">
    <citation type="submission" date="2016-09" db="EMBL/GenBank/DDBJ databases">
        <authorList>
            <person name="Gulvik C.A."/>
        </authorList>
    </citation>
    <scope>NUCLEOTIDE SEQUENCE [LARGE SCALE GENOMIC DNA]</scope>
    <source>
        <strain evidence="3">DSM 23328</strain>
    </source>
</reference>
<accession>A0A1E5GH47</accession>
<dbReference type="STRING" id="903984.BCR21_07285"/>
<feature type="compositionally biased region" description="Basic and acidic residues" evidence="1">
    <location>
        <begin position="100"/>
        <end position="130"/>
    </location>
</feature>
<sequence>MSLVNSLVALGVGAKQITNVGKGKAGQTAKKPPIVDSGTKVAVETTTNNKLPTIHKPNTVIKRVDENGKLISERIFDENGRVIKDIHHTDHGNPKLHPKVPHEHTWDWSDPKKQDHQNNRIGVQHERINN</sequence>
<evidence type="ECO:0000256" key="1">
    <source>
        <dbReference type="SAM" id="MobiDB-lite"/>
    </source>
</evidence>
<dbReference type="OrthoDB" id="9765386at2"/>
<organism evidence="2 3">
    <name type="scientific">Enterococcus ureasiticus</name>
    <dbReference type="NCBI Taxonomy" id="903984"/>
    <lineage>
        <taxon>Bacteria</taxon>
        <taxon>Bacillati</taxon>
        <taxon>Bacillota</taxon>
        <taxon>Bacilli</taxon>
        <taxon>Lactobacillales</taxon>
        <taxon>Enterococcaceae</taxon>
        <taxon>Enterococcus</taxon>
    </lineage>
</organism>
<proteinExistence type="predicted"/>
<dbReference type="AlphaFoldDB" id="A0A1E5GH47"/>
<protein>
    <submittedName>
        <fullName evidence="2">Uncharacterized protein</fullName>
    </submittedName>
</protein>
<keyword evidence="3" id="KW-1185">Reference proteome</keyword>
<dbReference type="Proteomes" id="UP000094068">
    <property type="component" value="Unassembled WGS sequence"/>
</dbReference>
<feature type="region of interest" description="Disordered" evidence="1">
    <location>
        <begin position="87"/>
        <end position="130"/>
    </location>
</feature>